<dbReference type="EMBL" id="ODYU01001012">
    <property type="protein sequence ID" value="SOQ36632.1"/>
    <property type="molecule type" value="Genomic_DNA"/>
</dbReference>
<sequence length="98" mass="10896">MLLLFALYDCIHAEVRQHCYKKSPWARSLRDSNFSCANKINRRFTVDLVDTVGAVIGPPATMQRVAVSLPTRTNSLCDPQIVVSCLASSSNFVRVPVK</sequence>
<accession>A0A2H1V8A0</accession>
<name>A0A2H1V8A0_SPOFR</name>
<organism evidence="1">
    <name type="scientific">Spodoptera frugiperda</name>
    <name type="common">Fall armyworm</name>
    <dbReference type="NCBI Taxonomy" id="7108"/>
    <lineage>
        <taxon>Eukaryota</taxon>
        <taxon>Metazoa</taxon>
        <taxon>Ecdysozoa</taxon>
        <taxon>Arthropoda</taxon>
        <taxon>Hexapoda</taxon>
        <taxon>Insecta</taxon>
        <taxon>Pterygota</taxon>
        <taxon>Neoptera</taxon>
        <taxon>Endopterygota</taxon>
        <taxon>Lepidoptera</taxon>
        <taxon>Glossata</taxon>
        <taxon>Ditrysia</taxon>
        <taxon>Noctuoidea</taxon>
        <taxon>Noctuidae</taxon>
        <taxon>Amphipyrinae</taxon>
        <taxon>Spodoptera</taxon>
    </lineage>
</organism>
<evidence type="ECO:0000313" key="1">
    <source>
        <dbReference type="EMBL" id="SOQ36632.1"/>
    </source>
</evidence>
<dbReference type="AlphaFoldDB" id="A0A2H1V8A0"/>
<gene>
    <name evidence="1" type="ORF">SFRICE_002633</name>
</gene>
<protein>
    <submittedName>
        <fullName evidence="1">SFRICE_002633</fullName>
    </submittedName>
</protein>
<reference evidence="1" key="1">
    <citation type="submission" date="2016-07" db="EMBL/GenBank/DDBJ databases">
        <authorList>
            <person name="Bretaudeau A."/>
        </authorList>
    </citation>
    <scope>NUCLEOTIDE SEQUENCE</scope>
    <source>
        <strain evidence="1">Rice</strain>
        <tissue evidence="1">Whole body</tissue>
    </source>
</reference>
<proteinExistence type="predicted"/>